<dbReference type="EMBL" id="SEOQ01000226">
    <property type="protein sequence ID" value="TFY66690.1"/>
    <property type="molecule type" value="Genomic_DNA"/>
</dbReference>
<evidence type="ECO:0000256" key="1">
    <source>
        <dbReference type="SAM" id="MobiDB-lite"/>
    </source>
</evidence>
<feature type="region of interest" description="Disordered" evidence="1">
    <location>
        <begin position="1"/>
        <end position="54"/>
    </location>
</feature>
<comment type="caution">
    <text evidence="2">The sequence shown here is derived from an EMBL/GenBank/DDBJ whole genome shotgun (WGS) entry which is preliminary data.</text>
</comment>
<evidence type="ECO:0000313" key="3">
    <source>
        <dbReference type="Proteomes" id="UP000298327"/>
    </source>
</evidence>
<gene>
    <name evidence="2" type="ORF">EVG20_g4398</name>
</gene>
<dbReference type="PANTHER" id="PTHR38644:SF1">
    <property type="entry name" value="EXPRESSED PROTEIN"/>
    <property type="match status" value="1"/>
</dbReference>
<accession>A0A4Y9YY53</accession>
<evidence type="ECO:0000313" key="2">
    <source>
        <dbReference type="EMBL" id="TFY66690.1"/>
    </source>
</evidence>
<dbReference type="PANTHER" id="PTHR38644">
    <property type="entry name" value="EXPRESSED PROTEIN"/>
    <property type="match status" value="1"/>
</dbReference>
<dbReference type="OrthoDB" id="5319015at2759"/>
<dbReference type="Proteomes" id="UP000298327">
    <property type="component" value="Unassembled WGS sequence"/>
</dbReference>
<reference evidence="2 3" key="1">
    <citation type="submission" date="2019-02" db="EMBL/GenBank/DDBJ databases">
        <title>Genome sequencing of the rare red list fungi Dentipellis fragilis.</title>
        <authorList>
            <person name="Buettner E."/>
            <person name="Kellner H."/>
        </authorList>
    </citation>
    <scope>NUCLEOTIDE SEQUENCE [LARGE SCALE GENOMIC DNA]</scope>
    <source>
        <strain evidence="2 3">DSM 105465</strain>
    </source>
</reference>
<protein>
    <submittedName>
        <fullName evidence="2">Uncharacterized protein</fullName>
    </submittedName>
</protein>
<dbReference type="AlphaFoldDB" id="A0A4Y9YY53"/>
<name>A0A4Y9YY53_9AGAM</name>
<organism evidence="2 3">
    <name type="scientific">Dentipellis fragilis</name>
    <dbReference type="NCBI Taxonomy" id="205917"/>
    <lineage>
        <taxon>Eukaryota</taxon>
        <taxon>Fungi</taxon>
        <taxon>Dikarya</taxon>
        <taxon>Basidiomycota</taxon>
        <taxon>Agaricomycotina</taxon>
        <taxon>Agaricomycetes</taxon>
        <taxon>Russulales</taxon>
        <taxon>Hericiaceae</taxon>
        <taxon>Dentipellis</taxon>
    </lineage>
</organism>
<keyword evidence="3" id="KW-1185">Reference proteome</keyword>
<sequence length="625" mass="67484">MRPPLRQLRPHRPPHYFTSRSVSNTPARHATEASVAGTPGPPPPGHTKSQSQRLEHAPAITTLHTARQLLPRIIAPGSQELAFWKDVLSRTAEELAGTSASKARNISVVVYPVDDLASADARALVSALLEDPFADKAQAETVKNRWKDRDQHSQLDIEYETKEDPSNPSLLLQSSFLTSLPLPLRVTELSLSRSTDDLRTLSIADIPIVVVNPVSTSLRDLLEAKSSLLPFPLPPHTLVVLSTASPTSISSSAFPNSITAGPNTPHILPLDPSRALTALDAFRASPSSPLHIQRYQDDMIASNLPALRTVLSAPVDFRAHKAKALLQAYTSVLNTSLEDAKSEVANARATIHSLLGEAVGAREAALDDVFGVIPSESEAVVHASLNLRDPVRDVNEDKVRVGFQRVGAVLKPYIHGSGLSWWSVLWRADEVGWGTTLFVRRSYSRPSNRRRAMLEGVVTDTLERAAQGLIARVFGSASAGVGVGGAWIAWQEGAAWLVGSAGDAAVSAAQMAEAVGTGTGLGLLVAVSGIRWAVGKWEHARRDWWMSWKRVADGAERDMRTSLEEALEKKVVIVPVRASEGLEDIVGKRSAEVDSLCAEVKVIEEAVRALEPHQRNGLSDNSTVL</sequence>
<proteinExistence type="predicted"/>